<feature type="binding site" evidence="5">
    <location>
        <position position="217"/>
    </location>
    <ligand>
        <name>Fe cation</name>
        <dbReference type="ChEBI" id="CHEBI:24875"/>
        <note>catalytic</note>
    </ligand>
</feature>
<comment type="cofactor">
    <cofactor evidence="5">
        <name>Fe(2+)</name>
        <dbReference type="ChEBI" id="CHEBI:29033"/>
    </cofactor>
    <text evidence="5">Binds 1 Fe(2+) ion per subunit.</text>
</comment>
<keyword evidence="4 5" id="KW-0408">Iron</keyword>
<evidence type="ECO:0000313" key="7">
    <source>
        <dbReference type="EMBL" id="CDS08576.1"/>
    </source>
</evidence>
<gene>
    <name evidence="7" type="ORF">LRAMOSA09937</name>
</gene>
<protein>
    <submittedName>
        <fullName evidence="7">Uncharacterized protein</fullName>
    </submittedName>
</protein>
<feature type="region of interest" description="Disordered" evidence="6">
    <location>
        <begin position="128"/>
        <end position="153"/>
    </location>
</feature>
<evidence type="ECO:0000256" key="2">
    <source>
        <dbReference type="ARBA" id="ARBA00022723"/>
    </source>
</evidence>
<dbReference type="AlphaFoldDB" id="A0A077WLL0"/>
<dbReference type="EMBL" id="LK023326">
    <property type="protein sequence ID" value="CDS08576.1"/>
    <property type="molecule type" value="Genomic_DNA"/>
</dbReference>
<feature type="binding site" evidence="5">
    <location>
        <position position="279"/>
    </location>
    <ligand>
        <name>Fe cation</name>
        <dbReference type="ChEBI" id="CHEBI:24875"/>
        <note>catalytic</note>
    </ligand>
</feature>
<evidence type="ECO:0000256" key="1">
    <source>
        <dbReference type="ARBA" id="ARBA00006787"/>
    </source>
</evidence>
<dbReference type="InterPro" id="IPR004294">
    <property type="entry name" value="Carotenoid_Oase"/>
</dbReference>
<reference evidence="7" key="1">
    <citation type="journal article" date="2014" name="Genome Announc.">
        <title>De novo whole-genome sequence and genome annotation of Lichtheimia ramosa.</title>
        <authorList>
            <person name="Linde J."/>
            <person name="Schwartze V."/>
            <person name="Binder U."/>
            <person name="Lass-Florl C."/>
            <person name="Voigt K."/>
            <person name="Horn F."/>
        </authorList>
    </citation>
    <scope>NUCLEOTIDE SEQUENCE</scope>
    <source>
        <strain evidence="7">JMRC FSU:6197</strain>
    </source>
</reference>
<dbReference type="OrthoDB" id="407010at2759"/>
<keyword evidence="3" id="KW-0560">Oxidoreductase</keyword>
<evidence type="ECO:0000256" key="5">
    <source>
        <dbReference type="PIRSR" id="PIRSR604294-1"/>
    </source>
</evidence>
<dbReference type="Pfam" id="PF03055">
    <property type="entry name" value="RPE65"/>
    <property type="match status" value="1"/>
</dbReference>
<dbReference type="GO" id="GO:0016121">
    <property type="term" value="P:carotene catabolic process"/>
    <property type="evidence" value="ECO:0007669"/>
    <property type="project" value="TreeGrafter"/>
</dbReference>
<feature type="binding site" evidence="5">
    <location>
        <position position="347"/>
    </location>
    <ligand>
        <name>Fe cation</name>
        <dbReference type="ChEBI" id="CHEBI:24875"/>
        <note>catalytic</note>
    </ligand>
</feature>
<feature type="binding site" evidence="5">
    <location>
        <position position="559"/>
    </location>
    <ligand>
        <name>Fe cation</name>
        <dbReference type="ChEBI" id="CHEBI:24875"/>
        <note>catalytic</note>
    </ligand>
</feature>
<keyword evidence="2 5" id="KW-0479">Metal-binding</keyword>
<dbReference type="PANTHER" id="PTHR10543">
    <property type="entry name" value="BETA-CAROTENE DIOXYGENASE"/>
    <property type="match status" value="1"/>
</dbReference>
<name>A0A077WLL0_9FUNG</name>
<dbReference type="GO" id="GO:0010436">
    <property type="term" value="F:carotenoid dioxygenase activity"/>
    <property type="evidence" value="ECO:0007669"/>
    <property type="project" value="TreeGrafter"/>
</dbReference>
<proteinExistence type="inferred from homology"/>
<evidence type="ECO:0000256" key="6">
    <source>
        <dbReference type="SAM" id="MobiDB-lite"/>
    </source>
</evidence>
<accession>A0A077WLL0</accession>
<dbReference type="PANTHER" id="PTHR10543:SF24">
    <property type="entry name" value="CAROTENOID ISOMEROOXYGENASE"/>
    <property type="match status" value="1"/>
</dbReference>
<comment type="similarity">
    <text evidence="1">Belongs to the carotenoid oxygenase family.</text>
</comment>
<evidence type="ECO:0000256" key="3">
    <source>
        <dbReference type="ARBA" id="ARBA00023002"/>
    </source>
</evidence>
<dbReference type="GO" id="GO:0046872">
    <property type="term" value="F:metal ion binding"/>
    <property type="evidence" value="ECO:0007669"/>
    <property type="project" value="UniProtKB-KW"/>
</dbReference>
<sequence length="574" mass="64397">MAVNNEAIDFLRDFQKENIKFTNSVEFRDPVTLQVEGKIPEWLNGILYRIGPGKFNLGDKDGSQHVIHHAFDGLAFVHRFEIKGANSTVQYNSRMTAEGAEASTLKNPSQQIYYGHLPEKQYEPMDAASAAEASRQGTPNVSGVIKDPSSRNVNVTVTPNYPLPEQFGKDETDPLVLVSKTDSNRLQCVHSVTLEPKHLFNYAAYDKRFDGQLSASHHKADAKTGETFNFTLHLGPESKITVFSIKKDHSTTVLADITHRKLPGVPEADQERIQPPYIHAFWLTENYVILPEAPLYLTRGGMDMLLSKSFVGGMAWRENSPGYLHVVRRDGGGHVVTLPVDPYFIFHTSNAWDRKLQDGTSVLDLDACAWYNGDIVLQTSQLGLMRKSVPLSPPPASKKINGLTVPPASFEFGNLERYHLEFNEQDTSNAKATHHLITRNIEFPRYNPLDDLKPYKYLWACQFEQPVSDTDTGRFSLVKVDTETGEKIKLDHERCMYTEPVFVPRPGAIGRDDGVLLSFTNISQPEKDMDSCALVIVDAKTMAELGRCYIGQFSCLTFHGSFVSDVHFETSTYN</sequence>
<evidence type="ECO:0000256" key="4">
    <source>
        <dbReference type="ARBA" id="ARBA00023004"/>
    </source>
</evidence>
<organism evidence="7">
    <name type="scientific">Lichtheimia ramosa</name>
    <dbReference type="NCBI Taxonomy" id="688394"/>
    <lineage>
        <taxon>Eukaryota</taxon>
        <taxon>Fungi</taxon>
        <taxon>Fungi incertae sedis</taxon>
        <taxon>Mucoromycota</taxon>
        <taxon>Mucoromycotina</taxon>
        <taxon>Mucoromycetes</taxon>
        <taxon>Mucorales</taxon>
        <taxon>Lichtheimiaceae</taxon>
        <taxon>Lichtheimia</taxon>
    </lineage>
</organism>